<keyword evidence="4" id="KW-1185">Reference proteome</keyword>
<reference evidence="3" key="1">
    <citation type="submission" date="2023-07" db="EMBL/GenBank/DDBJ databases">
        <title>Ureibacillus sp. isolated from freshwater well.</title>
        <authorList>
            <person name="Kirdat K."/>
            <person name="Bhatt A."/>
            <person name="Teware R."/>
            <person name="Bhavsar Y."/>
            <person name="Yadav A."/>
        </authorList>
    </citation>
    <scope>NUCLEOTIDE SEQUENCE</scope>
    <source>
        <strain evidence="3">BA0131</strain>
    </source>
</reference>
<dbReference type="EMBL" id="JAUHTQ010000002">
    <property type="protein sequence ID" value="MDN4492721.1"/>
    <property type="molecule type" value="Genomic_DNA"/>
</dbReference>
<evidence type="ECO:0000313" key="4">
    <source>
        <dbReference type="Proteomes" id="UP001172743"/>
    </source>
</evidence>
<feature type="domain" description="Peptidase M15C" evidence="2">
    <location>
        <begin position="68"/>
        <end position="123"/>
    </location>
</feature>
<evidence type="ECO:0000259" key="2">
    <source>
        <dbReference type="Pfam" id="PF13539"/>
    </source>
</evidence>
<dbReference type="CDD" id="cd14845">
    <property type="entry name" value="L-Ala-D-Glu_peptidase_like"/>
    <property type="match status" value="1"/>
</dbReference>
<organism evidence="3 4">
    <name type="scientific">Ureibacillus aquaedulcis</name>
    <dbReference type="NCBI Taxonomy" id="3058421"/>
    <lineage>
        <taxon>Bacteria</taxon>
        <taxon>Bacillati</taxon>
        <taxon>Bacillota</taxon>
        <taxon>Bacilli</taxon>
        <taxon>Bacillales</taxon>
        <taxon>Caryophanaceae</taxon>
        <taxon>Ureibacillus</taxon>
    </lineage>
</organism>
<feature type="coiled-coil region" evidence="1">
    <location>
        <begin position="155"/>
        <end position="182"/>
    </location>
</feature>
<evidence type="ECO:0000313" key="3">
    <source>
        <dbReference type="EMBL" id="MDN4492721.1"/>
    </source>
</evidence>
<dbReference type="SUPFAM" id="SSF55166">
    <property type="entry name" value="Hedgehog/DD-peptidase"/>
    <property type="match status" value="1"/>
</dbReference>
<dbReference type="RefSeq" id="WP_301136874.1">
    <property type="nucleotide sequence ID" value="NZ_JAUHTQ010000002.1"/>
</dbReference>
<sequence>MASVETSNRDLSELARVAQIACKLLFQECYKANIRDIFLTETYRSQERQNYLYAQGRTRPGQIVTWTKSSNHKARLAWDIAVAPPKPLYDVETLSKVGAIAKKLNITWGGTWTNNMDRPHFEVKSDWVMPKGYQLEGEVVVPTSSNERVQLIQEEGLTLSQYEELKSEIEALKNELSAKASLRSNNAVAPPHKEDYEWAKESGLTDGSYPAGALTRQQLFTVLKRYHDTFIQNNGTVSESHKEAWETLLQLGITDGSNPRALATREQVGTMINRVIDLE</sequence>
<protein>
    <submittedName>
        <fullName evidence="3">M15 family metallopeptidase</fullName>
    </submittedName>
</protein>
<evidence type="ECO:0000256" key="1">
    <source>
        <dbReference type="SAM" id="Coils"/>
    </source>
</evidence>
<dbReference type="Gene3D" id="3.30.1380.10">
    <property type="match status" value="1"/>
</dbReference>
<name>A0ABT8GN58_9BACL</name>
<dbReference type="Pfam" id="PF13539">
    <property type="entry name" value="Peptidase_M15_4"/>
    <property type="match status" value="1"/>
</dbReference>
<dbReference type="InterPro" id="IPR009045">
    <property type="entry name" value="Zn_M74/Hedgehog-like"/>
</dbReference>
<dbReference type="InterPro" id="IPR039561">
    <property type="entry name" value="Peptidase_M15C"/>
</dbReference>
<gene>
    <name evidence="3" type="ORF">QYB95_04140</name>
</gene>
<comment type="caution">
    <text evidence="3">The sequence shown here is derived from an EMBL/GenBank/DDBJ whole genome shotgun (WGS) entry which is preliminary data.</text>
</comment>
<proteinExistence type="predicted"/>
<keyword evidence="1" id="KW-0175">Coiled coil</keyword>
<dbReference type="Proteomes" id="UP001172743">
    <property type="component" value="Unassembled WGS sequence"/>
</dbReference>
<accession>A0ABT8GN58</accession>